<name>A0A8K0GKE2_IGNLU</name>
<dbReference type="SMART" id="SM00020">
    <property type="entry name" value="Tryp_SPc"/>
    <property type="match status" value="1"/>
</dbReference>
<dbReference type="AlphaFoldDB" id="A0A8K0GKE2"/>
<keyword evidence="4" id="KW-1185">Reference proteome</keyword>
<sequence length="180" mass="20324">MGVRLGEYHSVNDTDCVWEHGIQECSDPVMDYTVNKTIIHPNYYKTARLNDITLLRLNGEIEGYSDYIRPICLPFSGTKFANIGDTVTISGWAELISTENCGKSYKTFNITENHLCTMTLNNSTDQSCKGDAGGPVMLSHRLQWHQEGIVSFGYGCGPEFPNGHTRVQKYLEWIEENIHP</sequence>
<dbReference type="Gene3D" id="2.40.10.10">
    <property type="entry name" value="Trypsin-like serine proteases"/>
    <property type="match status" value="2"/>
</dbReference>
<keyword evidence="1" id="KW-1015">Disulfide bond</keyword>
<dbReference type="CDD" id="cd00190">
    <property type="entry name" value="Tryp_SPc"/>
    <property type="match status" value="1"/>
</dbReference>
<dbReference type="PANTHER" id="PTHR24252:SF8">
    <property type="entry name" value="ACROSIN"/>
    <property type="match status" value="1"/>
</dbReference>
<dbReference type="PROSITE" id="PS50240">
    <property type="entry name" value="TRYPSIN_DOM"/>
    <property type="match status" value="1"/>
</dbReference>
<dbReference type="GO" id="GO:0004252">
    <property type="term" value="F:serine-type endopeptidase activity"/>
    <property type="evidence" value="ECO:0007669"/>
    <property type="project" value="InterPro"/>
</dbReference>
<proteinExistence type="predicted"/>
<dbReference type="Proteomes" id="UP000801492">
    <property type="component" value="Unassembled WGS sequence"/>
</dbReference>
<accession>A0A8K0GKE2</accession>
<dbReference type="InterPro" id="IPR009003">
    <property type="entry name" value="Peptidase_S1_PA"/>
</dbReference>
<dbReference type="PANTHER" id="PTHR24252">
    <property type="entry name" value="ACROSIN-RELATED"/>
    <property type="match status" value="1"/>
</dbReference>
<organism evidence="3 4">
    <name type="scientific">Ignelater luminosus</name>
    <name type="common">Cucubano</name>
    <name type="synonym">Pyrophorus luminosus</name>
    <dbReference type="NCBI Taxonomy" id="2038154"/>
    <lineage>
        <taxon>Eukaryota</taxon>
        <taxon>Metazoa</taxon>
        <taxon>Ecdysozoa</taxon>
        <taxon>Arthropoda</taxon>
        <taxon>Hexapoda</taxon>
        <taxon>Insecta</taxon>
        <taxon>Pterygota</taxon>
        <taxon>Neoptera</taxon>
        <taxon>Endopterygota</taxon>
        <taxon>Coleoptera</taxon>
        <taxon>Polyphaga</taxon>
        <taxon>Elateriformia</taxon>
        <taxon>Elateroidea</taxon>
        <taxon>Elateridae</taxon>
        <taxon>Agrypninae</taxon>
        <taxon>Pyrophorini</taxon>
        <taxon>Ignelater</taxon>
    </lineage>
</organism>
<reference evidence="3" key="1">
    <citation type="submission" date="2019-08" db="EMBL/GenBank/DDBJ databases">
        <title>The genome of the North American firefly Photinus pyralis.</title>
        <authorList>
            <consortium name="Photinus pyralis genome working group"/>
            <person name="Fallon T.R."/>
            <person name="Sander Lower S.E."/>
            <person name="Weng J.-K."/>
        </authorList>
    </citation>
    <scope>NUCLEOTIDE SEQUENCE</scope>
    <source>
        <strain evidence="3">TRF0915ILg1</strain>
        <tissue evidence="3">Whole body</tissue>
    </source>
</reference>
<dbReference type="InterPro" id="IPR043504">
    <property type="entry name" value="Peptidase_S1_PA_chymotrypsin"/>
</dbReference>
<dbReference type="EMBL" id="VTPC01001076">
    <property type="protein sequence ID" value="KAF2903239.1"/>
    <property type="molecule type" value="Genomic_DNA"/>
</dbReference>
<gene>
    <name evidence="3" type="ORF">ILUMI_02953</name>
</gene>
<dbReference type="Pfam" id="PF00089">
    <property type="entry name" value="Trypsin"/>
    <property type="match status" value="1"/>
</dbReference>
<evidence type="ECO:0000259" key="2">
    <source>
        <dbReference type="PROSITE" id="PS50240"/>
    </source>
</evidence>
<dbReference type="OrthoDB" id="10002959at2759"/>
<evidence type="ECO:0000256" key="1">
    <source>
        <dbReference type="ARBA" id="ARBA00023157"/>
    </source>
</evidence>
<evidence type="ECO:0000313" key="3">
    <source>
        <dbReference type="EMBL" id="KAF2903239.1"/>
    </source>
</evidence>
<comment type="caution">
    <text evidence="3">The sequence shown here is derived from an EMBL/GenBank/DDBJ whole genome shotgun (WGS) entry which is preliminary data.</text>
</comment>
<evidence type="ECO:0000313" key="4">
    <source>
        <dbReference type="Proteomes" id="UP000801492"/>
    </source>
</evidence>
<dbReference type="GO" id="GO:0006508">
    <property type="term" value="P:proteolysis"/>
    <property type="evidence" value="ECO:0007669"/>
    <property type="project" value="InterPro"/>
</dbReference>
<feature type="domain" description="Peptidase S1" evidence="2">
    <location>
        <begin position="1"/>
        <end position="179"/>
    </location>
</feature>
<dbReference type="SUPFAM" id="SSF50494">
    <property type="entry name" value="Trypsin-like serine proteases"/>
    <property type="match status" value="1"/>
</dbReference>
<protein>
    <recommendedName>
        <fullName evidence="2">Peptidase S1 domain-containing protein</fullName>
    </recommendedName>
</protein>
<dbReference type="InterPro" id="IPR001254">
    <property type="entry name" value="Trypsin_dom"/>
</dbReference>